<keyword evidence="7" id="KW-0539">Nucleus</keyword>
<accession>A0A8H6R298</accession>
<dbReference type="Pfam" id="PF00172">
    <property type="entry name" value="Zn_clus"/>
    <property type="match status" value="1"/>
</dbReference>
<dbReference type="SUPFAM" id="SSF75005">
    <property type="entry name" value="Arabinanase/levansucrase/invertase"/>
    <property type="match status" value="1"/>
</dbReference>
<gene>
    <name evidence="12" type="ORF">CNMCM7691_003018</name>
</gene>
<evidence type="ECO:0000256" key="4">
    <source>
        <dbReference type="ARBA" id="ARBA00023015"/>
    </source>
</evidence>
<feature type="region of interest" description="Disordered" evidence="10">
    <location>
        <begin position="62"/>
        <end position="100"/>
    </location>
</feature>
<feature type="compositionally biased region" description="Polar residues" evidence="10">
    <location>
        <begin position="79"/>
        <end position="100"/>
    </location>
</feature>
<keyword evidence="4" id="KW-0805">Transcription regulation</keyword>
<dbReference type="SUPFAM" id="SSF57701">
    <property type="entry name" value="Zn2/Cys6 DNA-binding domain"/>
    <property type="match status" value="1"/>
</dbReference>
<evidence type="ECO:0000313" key="12">
    <source>
        <dbReference type="EMBL" id="KAF7183183.1"/>
    </source>
</evidence>
<dbReference type="PROSITE" id="PS00463">
    <property type="entry name" value="ZN2_CY6_FUNGAL_1"/>
    <property type="match status" value="1"/>
</dbReference>
<protein>
    <recommendedName>
        <fullName evidence="11">Zn(2)-C6 fungal-type domain-containing protein</fullName>
    </recommendedName>
</protein>
<dbReference type="Gene3D" id="2.115.10.20">
    <property type="entry name" value="Glycosyl hydrolase domain, family 43"/>
    <property type="match status" value="1"/>
</dbReference>
<evidence type="ECO:0000256" key="6">
    <source>
        <dbReference type="ARBA" id="ARBA00023163"/>
    </source>
</evidence>
<keyword evidence="3" id="KW-0378">Hydrolase</keyword>
<dbReference type="AlphaFoldDB" id="A0A8H6R298"/>
<dbReference type="Gene3D" id="4.10.240.10">
    <property type="entry name" value="Zn(2)-C6 fungal-type DNA-binding domain"/>
    <property type="match status" value="1"/>
</dbReference>
<dbReference type="Proteomes" id="UP000641853">
    <property type="component" value="Unassembled WGS sequence"/>
</dbReference>
<feature type="site" description="Important for catalytic activity, responsible for pKa modulation of the active site Glu and correct orientation of both the proton donor and substrate" evidence="9">
    <location>
        <position position="533"/>
    </location>
</feature>
<evidence type="ECO:0000256" key="3">
    <source>
        <dbReference type="ARBA" id="ARBA00022801"/>
    </source>
</evidence>
<keyword evidence="5" id="KW-0238">DNA-binding</keyword>
<dbReference type="EMBL" id="JACBAG010001739">
    <property type="protein sequence ID" value="KAF7183183.1"/>
    <property type="molecule type" value="Genomic_DNA"/>
</dbReference>
<dbReference type="CDD" id="cd00067">
    <property type="entry name" value="GAL4"/>
    <property type="match status" value="1"/>
</dbReference>
<proteinExistence type="inferred from homology"/>
<evidence type="ECO:0000256" key="9">
    <source>
        <dbReference type="PIRSR" id="PIRSR606710-2"/>
    </source>
</evidence>
<dbReference type="PANTHER" id="PTHR38791:SF5">
    <property type="entry name" value="TRANSCRIPTION FACTOR DBAG-RELATED"/>
    <property type="match status" value="1"/>
</dbReference>
<dbReference type="GO" id="GO:0000981">
    <property type="term" value="F:DNA-binding transcription factor activity, RNA polymerase II-specific"/>
    <property type="evidence" value="ECO:0007669"/>
    <property type="project" value="InterPro"/>
</dbReference>
<dbReference type="GO" id="GO:0008270">
    <property type="term" value="F:zinc ion binding"/>
    <property type="evidence" value="ECO:0007669"/>
    <property type="project" value="InterPro"/>
</dbReference>
<evidence type="ECO:0000259" key="11">
    <source>
        <dbReference type="PROSITE" id="PS50048"/>
    </source>
</evidence>
<reference evidence="12" key="1">
    <citation type="submission" date="2020-06" db="EMBL/GenBank/DDBJ databases">
        <title>Draft genome sequences of strains closely related to Aspergillus parafelis and Aspergillus hiratsukae.</title>
        <authorList>
            <person name="Dos Santos R.A.C."/>
            <person name="Rivero-Menendez O."/>
            <person name="Steenwyk J.L."/>
            <person name="Mead M.E."/>
            <person name="Goldman G.H."/>
            <person name="Alastruey-Izquierdo A."/>
            <person name="Rokas A."/>
        </authorList>
    </citation>
    <scope>NUCLEOTIDE SEQUENCE</scope>
    <source>
        <strain evidence="12">CNM-CM7691</strain>
    </source>
</reference>
<dbReference type="Pfam" id="PF04616">
    <property type="entry name" value="Glyco_hydro_43"/>
    <property type="match status" value="1"/>
</dbReference>
<keyword evidence="2" id="KW-0732">Signal</keyword>
<dbReference type="GO" id="GO:0003677">
    <property type="term" value="F:DNA binding"/>
    <property type="evidence" value="ECO:0007669"/>
    <property type="project" value="UniProtKB-KW"/>
</dbReference>
<dbReference type="InterPro" id="IPR023296">
    <property type="entry name" value="Glyco_hydro_beta-prop_sf"/>
</dbReference>
<comment type="similarity">
    <text evidence="1">Belongs to the glycosyl hydrolase 43 family.</text>
</comment>
<evidence type="ECO:0000256" key="10">
    <source>
        <dbReference type="SAM" id="MobiDB-lite"/>
    </source>
</evidence>
<dbReference type="CDD" id="cd18831">
    <property type="entry name" value="GH43_AnAbnA-like"/>
    <property type="match status" value="1"/>
</dbReference>
<evidence type="ECO:0000256" key="2">
    <source>
        <dbReference type="ARBA" id="ARBA00022729"/>
    </source>
</evidence>
<name>A0A8H6R298_9EURO</name>
<organism evidence="12 13">
    <name type="scientific">Aspergillus felis</name>
    <dbReference type="NCBI Taxonomy" id="1287682"/>
    <lineage>
        <taxon>Eukaryota</taxon>
        <taxon>Fungi</taxon>
        <taxon>Dikarya</taxon>
        <taxon>Ascomycota</taxon>
        <taxon>Pezizomycotina</taxon>
        <taxon>Eurotiomycetes</taxon>
        <taxon>Eurotiomycetidae</taxon>
        <taxon>Eurotiales</taxon>
        <taxon>Aspergillaceae</taxon>
        <taxon>Aspergillus</taxon>
        <taxon>Aspergillus subgen. Fumigati</taxon>
    </lineage>
</organism>
<evidence type="ECO:0000256" key="5">
    <source>
        <dbReference type="ARBA" id="ARBA00023125"/>
    </source>
</evidence>
<dbReference type="SMART" id="SM00066">
    <property type="entry name" value="GAL4"/>
    <property type="match status" value="1"/>
</dbReference>
<dbReference type="InterPro" id="IPR001138">
    <property type="entry name" value="Zn2Cys6_DnaBD"/>
</dbReference>
<evidence type="ECO:0000256" key="7">
    <source>
        <dbReference type="ARBA" id="ARBA00023242"/>
    </source>
</evidence>
<dbReference type="InterPro" id="IPR053175">
    <property type="entry name" value="DHMBA_Reg_Transcription_Factor"/>
</dbReference>
<keyword evidence="13" id="KW-1185">Reference proteome</keyword>
<dbReference type="PROSITE" id="PS50048">
    <property type="entry name" value="ZN2_CY6_FUNGAL_2"/>
    <property type="match status" value="1"/>
</dbReference>
<dbReference type="PANTHER" id="PTHR38791">
    <property type="entry name" value="ZN(II)2CYS6 TRANSCRIPTION FACTOR (EUROFUNG)-RELATED-RELATED"/>
    <property type="match status" value="1"/>
</dbReference>
<feature type="compositionally biased region" description="Basic residues" evidence="10">
    <location>
        <begin position="67"/>
        <end position="77"/>
    </location>
</feature>
<dbReference type="GO" id="GO:0004553">
    <property type="term" value="F:hydrolase activity, hydrolyzing O-glycosyl compounds"/>
    <property type="evidence" value="ECO:0007669"/>
    <property type="project" value="InterPro"/>
</dbReference>
<evidence type="ECO:0000313" key="13">
    <source>
        <dbReference type="Proteomes" id="UP000641853"/>
    </source>
</evidence>
<keyword evidence="6" id="KW-0804">Transcription</keyword>
<dbReference type="InterPro" id="IPR036864">
    <property type="entry name" value="Zn2-C6_fun-type_DNA-bd_sf"/>
</dbReference>
<evidence type="ECO:0000256" key="1">
    <source>
        <dbReference type="ARBA" id="ARBA00009865"/>
    </source>
</evidence>
<dbReference type="GO" id="GO:0005975">
    <property type="term" value="P:carbohydrate metabolic process"/>
    <property type="evidence" value="ECO:0007669"/>
    <property type="project" value="InterPro"/>
</dbReference>
<dbReference type="InterPro" id="IPR006710">
    <property type="entry name" value="Glyco_hydro_43"/>
</dbReference>
<evidence type="ECO:0000256" key="8">
    <source>
        <dbReference type="ARBA" id="ARBA00023295"/>
    </source>
</evidence>
<comment type="caution">
    <text evidence="12">The sequence shown here is derived from an EMBL/GenBank/DDBJ whole genome shotgun (WGS) entry which is preliminary data.</text>
</comment>
<feature type="domain" description="Zn(2)-C6 fungal-type" evidence="11">
    <location>
        <begin position="10"/>
        <end position="38"/>
    </location>
</feature>
<sequence>MVFCGKPSKGCGQCRSRKIRCDQEQPACSQCLKGNRVCPGYRDELSLMFRDESQQVVRKARNTAAARKSKQARKARRTLSPNESSPESTSGATTVSVSRSSNVIDCGDESPVHTELIEQQPLTRIQPSHQTTQDEAVCYFLQYNRWPGFHWMIDLSPEFLASMGFSVSQDAMKVVTSRTTQNIEKWTNHLRGAAAILELRGPEQVQNTEGLKLFVQLWFQIITGCLQLSVHMPPSVLECAPLGMFLRPQTEAYAAAYDIKVALLAWLASLPPGFLYSTVENTYSDDVFKRLCRGILPYNNQYHIYNDLWICHTWNQYRCARIIVSEIILSCLRRLFIKSAGASAASELQSHCFRIRSITREVAADICASIPYHFGVGSAGEARTGSVPINESHTAGLVLLWPLVMAGVTEGKNHPLRKWGIDCLRLIGHGMGIDQALALIDVLETEAGIFDGVGDDGVLMEEKSSAIVKNKVLAPDVSIVNGVYHVYYSVSTFGSQDSAIGLATSNSMDLNSWTDHGSIGVWSSSSKPYNAIDGNLFNDGGKYYMNFGSFWHDIYQAPMNSAATTVSSSAHNIAYNPSGTHAVEGSFMYKHDGYYYLFYSAGICCGYDKSRPASGQEYKIKVCRSTSATGNFLDKNGVACTNGGGTVVLESHGTVYGPGGQGVFTDPTLGPVLYYHYVDTRIGYADGQKLFGWNVIDFSSGWPVV</sequence>
<keyword evidence="8" id="KW-0326">Glycosidase</keyword>